<gene>
    <name evidence="19" type="ORF">ACFPOE_16195</name>
</gene>
<keyword evidence="9" id="KW-0406">Ion transport</keyword>
<proteinExistence type="inferred from homology"/>
<keyword evidence="10 15" id="KW-0798">TonB box</keyword>
<evidence type="ECO:0000256" key="15">
    <source>
        <dbReference type="RuleBase" id="RU003357"/>
    </source>
</evidence>
<evidence type="ECO:0000256" key="11">
    <source>
        <dbReference type="ARBA" id="ARBA00023136"/>
    </source>
</evidence>
<dbReference type="Gene3D" id="2.170.130.10">
    <property type="entry name" value="TonB-dependent receptor, plug domain"/>
    <property type="match status" value="1"/>
</dbReference>
<feature type="domain" description="TonB-dependent receptor-like beta-barrel" evidence="17">
    <location>
        <begin position="252"/>
        <end position="682"/>
    </location>
</feature>
<comment type="subcellular location">
    <subcellularLocation>
        <location evidence="1 14">Cell outer membrane</location>
        <topology evidence="1 14">Multi-pass membrane protein</topology>
    </subcellularLocation>
</comment>
<evidence type="ECO:0000256" key="2">
    <source>
        <dbReference type="ARBA" id="ARBA00009810"/>
    </source>
</evidence>
<accession>A0ABW0NGG6</accession>
<comment type="caution">
    <text evidence="19">The sequence shown here is derived from an EMBL/GenBank/DDBJ whole genome shotgun (WGS) entry which is preliminary data.</text>
</comment>
<evidence type="ECO:0000256" key="7">
    <source>
        <dbReference type="ARBA" id="ARBA00022729"/>
    </source>
</evidence>
<dbReference type="InterPro" id="IPR000531">
    <property type="entry name" value="Beta-barrel_TonB"/>
</dbReference>
<dbReference type="EMBL" id="JBHSMF010000009">
    <property type="protein sequence ID" value="MFC5499090.1"/>
    <property type="molecule type" value="Genomic_DNA"/>
</dbReference>
<evidence type="ECO:0000256" key="9">
    <source>
        <dbReference type="ARBA" id="ARBA00023065"/>
    </source>
</evidence>
<keyword evidence="8" id="KW-0408">Iron</keyword>
<dbReference type="SUPFAM" id="SSF56935">
    <property type="entry name" value="Porins"/>
    <property type="match status" value="1"/>
</dbReference>
<dbReference type="PROSITE" id="PS52016">
    <property type="entry name" value="TONB_DEPENDENT_REC_3"/>
    <property type="match status" value="1"/>
</dbReference>
<evidence type="ECO:0000256" key="16">
    <source>
        <dbReference type="SAM" id="SignalP"/>
    </source>
</evidence>
<evidence type="ECO:0000256" key="3">
    <source>
        <dbReference type="ARBA" id="ARBA00022448"/>
    </source>
</evidence>
<keyword evidence="20" id="KW-1185">Reference proteome</keyword>
<evidence type="ECO:0000256" key="8">
    <source>
        <dbReference type="ARBA" id="ARBA00023004"/>
    </source>
</evidence>
<evidence type="ECO:0000259" key="18">
    <source>
        <dbReference type="Pfam" id="PF07715"/>
    </source>
</evidence>
<keyword evidence="3 14" id="KW-0813">Transport</keyword>
<sequence length="720" mass="77524">MHDVQSFARRCGAPALLAAAMLPPGAAIAQPQPQPPVREGLLSPVVISVTRGVEQRAFDTPASVDVVDAAVIRDAGPQVNLSEALSRVPGVVALNRQNYAQDIQISSRGFGARSTFGVRGLRLYVDGIPATGPDGQGQVSHFDLASAARIEVLRGPFSALYGNSSGGVISMFTADGGPQTIGEIGTAFGSDGLRRTGLKLGGQQGALQYNLSASRFETDGSRQHSAAERTGFNGKVKYTLDADTRWTFVLNSVRMPDVQDPLGLTRAELQADPRRATPAALTFNTRKSIDQTQGGVVLDHRFNPGNALQVTAYVGERATQQFQSIPVATQTPASHPGGVIDLARDYSGIDARWIRKSQLLDEPLTFTAGVSMERLQEDRRGFQNFVGSTLGVLGALRRDEANDVRSTDEYAQAEWAPGRWRISAGVRHSQVSFDSRDHYVVPGNPDDSGSVSYSATSPVLGLVFRASDDLNLYASLGKGFETPTLNELAYRPSGATGLNLNLRSAGSRQWELGVKSQFGKDWALNAAYFRARTSDEIAVLANTGGRSVYQNVGSTSRDGVEAVLSGRWQGGWSAYASASYLDAIYRDSFLTCTSAPCAKPTTRIAAGNRIPGIPASTLYAEVAWAHRPWGLETALEWRRLGRIYVDDGNTDAAPASSVFNLRVSLAQQVGRWALREFLRVDNIADRSYVGSVIVNEGNSRFFEPAPGRTWLLGLNAAYQF</sequence>
<dbReference type="Gene3D" id="2.40.170.20">
    <property type="entry name" value="TonB-dependent receptor, beta-barrel domain"/>
    <property type="match status" value="1"/>
</dbReference>
<dbReference type="InterPro" id="IPR036942">
    <property type="entry name" value="Beta-barrel_TonB_sf"/>
</dbReference>
<evidence type="ECO:0000256" key="13">
    <source>
        <dbReference type="ARBA" id="ARBA00023237"/>
    </source>
</evidence>
<dbReference type="InterPro" id="IPR037066">
    <property type="entry name" value="Plug_dom_sf"/>
</dbReference>
<evidence type="ECO:0000313" key="20">
    <source>
        <dbReference type="Proteomes" id="UP001596037"/>
    </source>
</evidence>
<evidence type="ECO:0000256" key="10">
    <source>
        <dbReference type="ARBA" id="ARBA00023077"/>
    </source>
</evidence>
<feature type="chain" id="PRO_5046281143" evidence="16">
    <location>
        <begin position="30"/>
        <end position="720"/>
    </location>
</feature>
<evidence type="ECO:0000256" key="4">
    <source>
        <dbReference type="ARBA" id="ARBA00022452"/>
    </source>
</evidence>
<dbReference type="Pfam" id="PF00593">
    <property type="entry name" value="TonB_dep_Rec_b-barrel"/>
    <property type="match status" value="1"/>
</dbReference>
<protein>
    <submittedName>
        <fullName evidence="19">TonB-dependent receptor family protein</fullName>
    </submittedName>
</protein>
<evidence type="ECO:0000256" key="6">
    <source>
        <dbReference type="ARBA" id="ARBA00022692"/>
    </source>
</evidence>
<comment type="similarity">
    <text evidence="2 14 15">Belongs to the TonB-dependent receptor family.</text>
</comment>
<evidence type="ECO:0000259" key="17">
    <source>
        <dbReference type="Pfam" id="PF00593"/>
    </source>
</evidence>
<feature type="signal peptide" evidence="16">
    <location>
        <begin position="1"/>
        <end position="29"/>
    </location>
</feature>
<keyword evidence="7 16" id="KW-0732">Signal</keyword>
<evidence type="ECO:0000256" key="12">
    <source>
        <dbReference type="ARBA" id="ARBA00023170"/>
    </source>
</evidence>
<keyword evidence="5" id="KW-0410">Iron transport</keyword>
<evidence type="ECO:0000256" key="1">
    <source>
        <dbReference type="ARBA" id="ARBA00004571"/>
    </source>
</evidence>
<dbReference type="InterPro" id="IPR039426">
    <property type="entry name" value="TonB-dep_rcpt-like"/>
</dbReference>
<keyword evidence="12 19" id="KW-0675">Receptor</keyword>
<keyword evidence="13 14" id="KW-0998">Cell outer membrane</keyword>
<keyword evidence="4 14" id="KW-1134">Transmembrane beta strand</keyword>
<dbReference type="Pfam" id="PF07715">
    <property type="entry name" value="Plug"/>
    <property type="match status" value="1"/>
</dbReference>
<reference evidence="20" key="1">
    <citation type="journal article" date="2019" name="Int. J. Syst. Evol. Microbiol.">
        <title>The Global Catalogue of Microorganisms (GCM) 10K type strain sequencing project: providing services to taxonomists for standard genome sequencing and annotation.</title>
        <authorList>
            <consortium name="The Broad Institute Genomics Platform"/>
            <consortium name="The Broad Institute Genome Sequencing Center for Infectious Disease"/>
            <person name="Wu L."/>
            <person name="Ma J."/>
        </authorList>
    </citation>
    <scope>NUCLEOTIDE SEQUENCE [LARGE SCALE GENOMIC DNA]</scope>
    <source>
        <strain evidence="20">CCUG 57401</strain>
    </source>
</reference>
<feature type="domain" description="TonB-dependent receptor plug" evidence="18">
    <location>
        <begin position="58"/>
        <end position="168"/>
    </location>
</feature>
<evidence type="ECO:0000313" key="19">
    <source>
        <dbReference type="EMBL" id="MFC5499090.1"/>
    </source>
</evidence>
<keyword evidence="6 14" id="KW-0812">Transmembrane</keyword>
<dbReference type="Proteomes" id="UP001596037">
    <property type="component" value="Unassembled WGS sequence"/>
</dbReference>
<organism evidence="19 20">
    <name type="scientific">Caenimonas terrae</name>
    <dbReference type="NCBI Taxonomy" id="696074"/>
    <lineage>
        <taxon>Bacteria</taxon>
        <taxon>Pseudomonadati</taxon>
        <taxon>Pseudomonadota</taxon>
        <taxon>Betaproteobacteria</taxon>
        <taxon>Burkholderiales</taxon>
        <taxon>Comamonadaceae</taxon>
        <taxon>Caenimonas</taxon>
    </lineage>
</organism>
<dbReference type="PANTHER" id="PTHR32552">
    <property type="entry name" value="FERRICHROME IRON RECEPTOR-RELATED"/>
    <property type="match status" value="1"/>
</dbReference>
<dbReference type="CDD" id="cd01347">
    <property type="entry name" value="ligand_gated_channel"/>
    <property type="match status" value="1"/>
</dbReference>
<evidence type="ECO:0000256" key="14">
    <source>
        <dbReference type="PROSITE-ProRule" id="PRU01360"/>
    </source>
</evidence>
<dbReference type="RefSeq" id="WP_376851198.1">
    <property type="nucleotide sequence ID" value="NZ_JBHSMF010000009.1"/>
</dbReference>
<keyword evidence="11 14" id="KW-0472">Membrane</keyword>
<dbReference type="InterPro" id="IPR012910">
    <property type="entry name" value="Plug_dom"/>
</dbReference>
<evidence type="ECO:0000256" key="5">
    <source>
        <dbReference type="ARBA" id="ARBA00022496"/>
    </source>
</evidence>
<name>A0ABW0NGG6_9BURK</name>
<dbReference type="PANTHER" id="PTHR32552:SF68">
    <property type="entry name" value="FERRICHROME OUTER MEMBRANE TRANSPORTER_PHAGE RECEPTOR"/>
    <property type="match status" value="1"/>
</dbReference>